<feature type="region of interest" description="Disordered" evidence="1">
    <location>
        <begin position="186"/>
        <end position="210"/>
    </location>
</feature>
<proteinExistence type="predicted"/>
<evidence type="ECO:0000313" key="3">
    <source>
        <dbReference type="Proteomes" id="UP001595912"/>
    </source>
</evidence>
<dbReference type="Proteomes" id="UP001595912">
    <property type="component" value="Unassembled WGS sequence"/>
</dbReference>
<name>A0ABV9VTG4_9ACTN</name>
<accession>A0ABV9VTG4</accession>
<evidence type="ECO:0000313" key="2">
    <source>
        <dbReference type="EMBL" id="MFC4998578.1"/>
    </source>
</evidence>
<reference evidence="3" key="1">
    <citation type="journal article" date="2019" name="Int. J. Syst. Evol. Microbiol.">
        <title>The Global Catalogue of Microorganisms (GCM) 10K type strain sequencing project: providing services to taxonomists for standard genome sequencing and annotation.</title>
        <authorList>
            <consortium name="The Broad Institute Genomics Platform"/>
            <consortium name="The Broad Institute Genome Sequencing Center for Infectious Disease"/>
            <person name="Wu L."/>
            <person name="Ma J."/>
        </authorList>
    </citation>
    <scope>NUCLEOTIDE SEQUENCE [LARGE SCALE GENOMIC DNA]</scope>
    <source>
        <strain evidence="3">CGMCC 4.7152</strain>
    </source>
</reference>
<dbReference type="EMBL" id="JBHSIU010000012">
    <property type="protein sequence ID" value="MFC4998578.1"/>
    <property type="molecule type" value="Genomic_DNA"/>
</dbReference>
<protein>
    <submittedName>
        <fullName evidence="2">Uncharacterized protein</fullName>
    </submittedName>
</protein>
<evidence type="ECO:0000256" key="1">
    <source>
        <dbReference type="SAM" id="MobiDB-lite"/>
    </source>
</evidence>
<sequence length="210" mass="22302">MGLRCADARRDNLAGAVALLDRMGGEAVLPLGSDSGGEFGERCGDANRFGYSSADVLIALSMMRISGCVVRVAGSAVVPAWMTVDHGASIEACHRRCRISCGMAYRDYTADGTYWTVRKRGKVYWVVRIDPSNGDYRWSEVWGGYTVAGAAGGAAAQLAYAQGQQDVAQQLRGSLHEALDKVGLGALPNPAPVAADKLPSVRSESDEDEE</sequence>
<dbReference type="RefSeq" id="WP_380114832.1">
    <property type="nucleotide sequence ID" value="NZ_JBHSIU010000012.1"/>
</dbReference>
<organism evidence="2 3">
    <name type="scientific">Dactylosporangium cerinum</name>
    <dbReference type="NCBI Taxonomy" id="1434730"/>
    <lineage>
        <taxon>Bacteria</taxon>
        <taxon>Bacillati</taxon>
        <taxon>Actinomycetota</taxon>
        <taxon>Actinomycetes</taxon>
        <taxon>Micromonosporales</taxon>
        <taxon>Micromonosporaceae</taxon>
        <taxon>Dactylosporangium</taxon>
    </lineage>
</organism>
<keyword evidence="3" id="KW-1185">Reference proteome</keyword>
<gene>
    <name evidence="2" type="ORF">ACFPIJ_12115</name>
</gene>
<comment type="caution">
    <text evidence="2">The sequence shown here is derived from an EMBL/GenBank/DDBJ whole genome shotgun (WGS) entry which is preliminary data.</text>
</comment>